<name>A0ABW3STV6_9BACT</name>
<keyword evidence="12" id="KW-1185">Reference proteome</keyword>
<keyword evidence="3 8" id="KW-0813">Transport</keyword>
<dbReference type="PROSITE" id="PS01219">
    <property type="entry name" value="AMMONIUM_TRANSP"/>
    <property type="match status" value="1"/>
</dbReference>
<accession>A0ABW3STV6</accession>
<feature type="transmembrane region" description="Helical" evidence="8">
    <location>
        <begin position="320"/>
        <end position="337"/>
    </location>
</feature>
<evidence type="ECO:0000256" key="5">
    <source>
        <dbReference type="ARBA" id="ARBA00022989"/>
    </source>
</evidence>
<evidence type="ECO:0000256" key="2">
    <source>
        <dbReference type="ARBA" id="ARBA00005887"/>
    </source>
</evidence>
<comment type="similarity">
    <text evidence="2 8">Belongs to the ammonia transporter channel (TC 1.A.11.2) family.</text>
</comment>
<feature type="transmembrane region" description="Helical" evidence="8">
    <location>
        <begin position="349"/>
        <end position="369"/>
    </location>
</feature>
<evidence type="ECO:0000256" key="1">
    <source>
        <dbReference type="ARBA" id="ARBA00004141"/>
    </source>
</evidence>
<evidence type="ECO:0000313" key="11">
    <source>
        <dbReference type="EMBL" id="MFD1188334.1"/>
    </source>
</evidence>
<gene>
    <name evidence="11" type="ORF">ACFQ2O_19140</name>
</gene>
<keyword evidence="5 8" id="KW-1133">Transmembrane helix</keyword>
<feature type="transmembrane region" description="Helical" evidence="8">
    <location>
        <begin position="77"/>
        <end position="100"/>
    </location>
</feature>
<evidence type="ECO:0000256" key="7">
    <source>
        <dbReference type="ARBA" id="ARBA00023177"/>
    </source>
</evidence>
<keyword evidence="6 8" id="KW-0472">Membrane</keyword>
<feature type="transmembrane region" description="Helical" evidence="8">
    <location>
        <begin position="45"/>
        <end position="65"/>
    </location>
</feature>
<feature type="transmembrane region" description="Helical" evidence="8">
    <location>
        <begin position="232"/>
        <end position="250"/>
    </location>
</feature>
<dbReference type="RefSeq" id="WP_377531781.1">
    <property type="nucleotide sequence ID" value="NZ_JBHTLD010000253.1"/>
</dbReference>
<dbReference type="InterPro" id="IPR001905">
    <property type="entry name" value="Ammonium_transpt"/>
</dbReference>
<evidence type="ECO:0000256" key="3">
    <source>
        <dbReference type="ARBA" id="ARBA00022448"/>
    </source>
</evidence>
<feature type="transmembrane region" description="Helical" evidence="8">
    <location>
        <begin position="200"/>
        <end position="220"/>
    </location>
</feature>
<feature type="transmembrane region" description="Helical" evidence="8">
    <location>
        <begin position="162"/>
        <end position="180"/>
    </location>
</feature>
<evidence type="ECO:0000259" key="10">
    <source>
        <dbReference type="Pfam" id="PF00909"/>
    </source>
</evidence>
<protein>
    <recommendedName>
        <fullName evidence="8">Ammonium transporter</fullName>
    </recommendedName>
</protein>
<feature type="transmembrane region" description="Helical" evidence="8">
    <location>
        <begin position="295"/>
        <end position="314"/>
    </location>
</feature>
<feature type="region of interest" description="Disordered" evidence="9">
    <location>
        <begin position="434"/>
        <end position="456"/>
    </location>
</feature>
<comment type="subcellular location">
    <subcellularLocation>
        <location evidence="8">Cell membrane</location>
        <topology evidence="8">Multi-pass membrane protein</topology>
    </subcellularLocation>
    <subcellularLocation>
        <location evidence="1">Membrane</location>
        <topology evidence="1">Multi-pass membrane protein</topology>
    </subcellularLocation>
</comment>
<sequence>MAPLTKAFSRIPMLLLLLVVAATFILPSVPQAVQTYDYNGADTAWMLSATALVLLMTPGLAFFYGGMVRKKNVLSTMLQSFICMAIVTVLWVVFGFSLAFGESVGGVFGNPLTYFMMDGVIDGAPWPAAPTIPLLLFAMFQLKFAIITPALITGAFAERIRFISYTLFTVLFFIFIYAPLAHATWHPDGILFNLGVLDFAGGTVVHMSAGWAALASAIFLKRRYDANHAPAHIPYVMLGTGLLWFGWFGFNAGSAMGANPLAVVALATTTTASASAALGWIFFDALRGRKPSAMGTCIGAVVGLVAITPAAGFVTIPHSLAIGVIAAVVSNLVMEWRTTRSKLDDTLDVFPCHGVGGMVGMLLTGVFASQAINPAIEVGNGLIFGEYKLFLIHLVTLIGVSVFAFGGSWLLLKLTDLITPLRVTQEEEAIGLDLSQHNESLDQEEPERVAEPFVVA</sequence>
<feature type="transmembrane region" description="Helical" evidence="8">
    <location>
        <begin position="134"/>
        <end position="155"/>
    </location>
</feature>
<dbReference type="Gene3D" id="1.10.3430.10">
    <property type="entry name" value="Ammonium transporter AmtB like domains"/>
    <property type="match status" value="1"/>
</dbReference>
<feature type="domain" description="Ammonium transporter AmtB-like" evidence="10">
    <location>
        <begin position="44"/>
        <end position="440"/>
    </location>
</feature>
<keyword evidence="7 8" id="KW-0924">Ammonia transport</keyword>
<evidence type="ECO:0000313" key="12">
    <source>
        <dbReference type="Proteomes" id="UP001597094"/>
    </source>
</evidence>
<dbReference type="PANTHER" id="PTHR43029">
    <property type="entry name" value="AMMONIUM TRANSPORTER MEP2"/>
    <property type="match status" value="1"/>
</dbReference>
<dbReference type="PANTHER" id="PTHR43029:SF10">
    <property type="entry name" value="AMMONIUM TRANSPORTER MEP2"/>
    <property type="match status" value="1"/>
</dbReference>
<proteinExistence type="inferred from homology"/>
<evidence type="ECO:0000256" key="6">
    <source>
        <dbReference type="ARBA" id="ARBA00023136"/>
    </source>
</evidence>
<dbReference type="InterPro" id="IPR024041">
    <property type="entry name" value="NH4_transpt_AmtB-like_dom"/>
</dbReference>
<dbReference type="Proteomes" id="UP001597094">
    <property type="component" value="Unassembled WGS sequence"/>
</dbReference>
<evidence type="ECO:0000256" key="8">
    <source>
        <dbReference type="RuleBase" id="RU362002"/>
    </source>
</evidence>
<feature type="transmembrane region" description="Helical" evidence="8">
    <location>
        <begin position="262"/>
        <end position="283"/>
    </location>
</feature>
<organism evidence="11 12">
    <name type="scientific">Pontibacter rugosus</name>
    <dbReference type="NCBI Taxonomy" id="1745966"/>
    <lineage>
        <taxon>Bacteria</taxon>
        <taxon>Pseudomonadati</taxon>
        <taxon>Bacteroidota</taxon>
        <taxon>Cytophagia</taxon>
        <taxon>Cytophagales</taxon>
        <taxon>Hymenobacteraceae</taxon>
        <taxon>Pontibacter</taxon>
    </lineage>
</organism>
<keyword evidence="4 8" id="KW-0812">Transmembrane</keyword>
<dbReference type="NCBIfam" id="TIGR00836">
    <property type="entry name" value="amt"/>
    <property type="match status" value="1"/>
</dbReference>
<reference evidence="12" key="1">
    <citation type="journal article" date="2019" name="Int. J. Syst. Evol. Microbiol.">
        <title>The Global Catalogue of Microorganisms (GCM) 10K type strain sequencing project: providing services to taxonomists for standard genome sequencing and annotation.</title>
        <authorList>
            <consortium name="The Broad Institute Genomics Platform"/>
            <consortium name="The Broad Institute Genome Sequencing Center for Infectious Disease"/>
            <person name="Wu L."/>
            <person name="Ma J."/>
        </authorList>
    </citation>
    <scope>NUCLEOTIDE SEQUENCE [LARGE SCALE GENOMIC DNA]</scope>
    <source>
        <strain evidence="12">JCM 31319</strain>
    </source>
</reference>
<evidence type="ECO:0000256" key="4">
    <source>
        <dbReference type="ARBA" id="ARBA00022692"/>
    </source>
</evidence>
<feature type="transmembrane region" description="Helical" evidence="8">
    <location>
        <begin position="389"/>
        <end position="412"/>
    </location>
</feature>
<dbReference type="InterPro" id="IPR018047">
    <property type="entry name" value="Ammonium_transpt_CS"/>
</dbReference>
<dbReference type="SUPFAM" id="SSF111352">
    <property type="entry name" value="Ammonium transporter"/>
    <property type="match status" value="1"/>
</dbReference>
<dbReference type="EMBL" id="JBHTLD010000253">
    <property type="protein sequence ID" value="MFD1188334.1"/>
    <property type="molecule type" value="Genomic_DNA"/>
</dbReference>
<evidence type="ECO:0000256" key="9">
    <source>
        <dbReference type="SAM" id="MobiDB-lite"/>
    </source>
</evidence>
<dbReference type="Pfam" id="PF00909">
    <property type="entry name" value="Ammonium_transp"/>
    <property type="match status" value="1"/>
</dbReference>
<dbReference type="InterPro" id="IPR029020">
    <property type="entry name" value="Ammonium/urea_transptr"/>
</dbReference>
<comment type="caution">
    <text evidence="11">The sequence shown here is derived from an EMBL/GenBank/DDBJ whole genome shotgun (WGS) entry which is preliminary data.</text>
</comment>